<reference evidence="1 2" key="1">
    <citation type="submission" date="2022-10" db="EMBL/GenBank/DDBJ databases">
        <title>The complete genomes of actinobacterial strains from the NBC collection.</title>
        <authorList>
            <person name="Joergensen T.S."/>
            <person name="Alvarez Arevalo M."/>
            <person name="Sterndorff E.B."/>
            <person name="Faurdal D."/>
            <person name="Vuksanovic O."/>
            <person name="Mourched A.-S."/>
            <person name="Charusanti P."/>
            <person name="Shaw S."/>
            <person name="Blin K."/>
            <person name="Weber T."/>
        </authorList>
    </citation>
    <scope>NUCLEOTIDE SEQUENCE [LARGE SCALE GENOMIC DNA]</scope>
    <source>
        <strain evidence="1 2">NBC 01769</strain>
    </source>
</reference>
<dbReference type="RefSeq" id="WP_326590186.1">
    <property type="nucleotide sequence ID" value="NZ_CP109114.1"/>
</dbReference>
<protein>
    <submittedName>
        <fullName evidence="1">Uncharacterized protein</fullName>
    </submittedName>
</protein>
<evidence type="ECO:0000313" key="2">
    <source>
        <dbReference type="Proteomes" id="UP001330827"/>
    </source>
</evidence>
<proteinExistence type="predicted"/>
<organism evidence="1 2">
    <name type="scientific">Streptomyces brevispora</name>
    <dbReference type="NCBI Taxonomy" id="887462"/>
    <lineage>
        <taxon>Bacteria</taxon>
        <taxon>Bacillati</taxon>
        <taxon>Actinomycetota</taxon>
        <taxon>Actinomycetes</taxon>
        <taxon>Kitasatosporales</taxon>
        <taxon>Streptomycetaceae</taxon>
        <taxon>Streptomyces</taxon>
    </lineage>
</organism>
<dbReference type="EMBL" id="CP109114">
    <property type="protein sequence ID" value="WSC12233.1"/>
    <property type="molecule type" value="Genomic_DNA"/>
</dbReference>
<keyword evidence="2" id="KW-1185">Reference proteome</keyword>
<gene>
    <name evidence="1" type="ORF">OIE64_04830</name>
</gene>
<name>A0ABZ1FX92_9ACTN</name>
<dbReference type="Proteomes" id="UP001330827">
    <property type="component" value="Chromosome"/>
</dbReference>
<accession>A0ABZ1FX92</accession>
<sequence>MVGLLLQTQGIGAREAALGERGGVHDRLGGVEGAPHSQVGGLEAVGVVGPCGQGELGACGRGELMGEDVGDLGQDDASVVAPGVQGHGDEQGLQADGAGASGVGFAGALLCLVEQGDDAGAFDELAGAGEVGGFDVLAAFSQLVQPWGCAGVVVREWAGVVGGGHGISLRMVWACSAPVPLR</sequence>
<evidence type="ECO:0000313" key="1">
    <source>
        <dbReference type="EMBL" id="WSC12233.1"/>
    </source>
</evidence>